<dbReference type="EMBL" id="CP003659">
    <property type="protein sequence ID" value="AFZ60176.1"/>
    <property type="molecule type" value="Genomic_DNA"/>
</dbReference>
<dbReference type="RefSeq" id="WP_015216792.1">
    <property type="nucleotide sequence ID" value="NC_019771.1"/>
</dbReference>
<organism evidence="1 2">
    <name type="scientific">Anabaena cylindrica (strain ATCC 27899 / PCC 7122)</name>
    <dbReference type="NCBI Taxonomy" id="272123"/>
    <lineage>
        <taxon>Bacteria</taxon>
        <taxon>Bacillati</taxon>
        <taxon>Cyanobacteriota</taxon>
        <taxon>Cyanophyceae</taxon>
        <taxon>Nostocales</taxon>
        <taxon>Nostocaceae</taxon>
        <taxon>Anabaena</taxon>
    </lineage>
</organism>
<dbReference type="AlphaFoldDB" id="K9ZLV8"/>
<accession>K9ZLV8</accession>
<dbReference type="HOGENOM" id="CLU_2821649_0_0_3"/>
<sequence>MMELLRSLTISDLKPFLAEPTQLNNQSIALQLAVASYSPTLGKWRVRDSAGGVYFMSLGIAIKSLR</sequence>
<keyword evidence="2" id="KW-1185">Reference proteome</keyword>
<dbReference type="Proteomes" id="UP000010474">
    <property type="component" value="Chromosome"/>
</dbReference>
<gene>
    <name evidence="1" type="ordered locus">Anacy_4833</name>
</gene>
<name>K9ZLV8_ANACC</name>
<reference evidence="2" key="1">
    <citation type="journal article" date="2013" name="Proc. Natl. Acad. Sci. U.S.A.">
        <title>Improving the coverage of the cyanobacterial phylum using diversity-driven genome sequencing.</title>
        <authorList>
            <person name="Shih P.M."/>
            <person name="Wu D."/>
            <person name="Latifi A."/>
            <person name="Axen S.D."/>
            <person name="Fewer D.P."/>
            <person name="Talla E."/>
            <person name="Calteau A."/>
            <person name="Cai F."/>
            <person name="Tandeau de Marsac N."/>
            <person name="Rippka R."/>
            <person name="Herdman M."/>
            <person name="Sivonen K."/>
            <person name="Coursin T."/>
            <person name="Laurent T."/>
            <person name="Goodwin L."/>
            <person name="Nolan M."/>
            <person name="Davenport K.W."/>
            <person name="Han C.S."/>
            <person name="Rubin E.M."/>
            <person name="Eisen J.A."/>
            <person name="Woyke T."/>
            <person name="Gugger M."/>
            <person name="Kerfeld C.A."/>
        </authorList>
    </citation>
    <scope>NUCLEOTIDE SEQUENCE [LARGE SCALE GENOMIC DNA]</scope>
    <source>
        <strain evidence="2">ATCC 27899 / PCC 7122</strain>
    </source>
</reference>
<dbReference type="KEGG" id="acy:Anacy_4833"/>
<evidence type="ECO:0000313" key="2">
    <source>
        <dbReference type="Proteomes" id="UP000010474"/>
    </source>
</evidence>
<dbReference type="PATRIC" id="fig|272123.3.peg.5253"/>
<evidence type="ECO:0000313" key="1">
    <source>
        <dbReference type="EMBL" id="AFZ60176.1"/>
    </source>
</evidence>
<protein>
    <submittedName>
        <fullName evidence="1">Uncharacterized protein</fullName>
    </submittedName>
</protein>
<proteinExistence type="predicted"/>